<dbReference type="AlphaFoldDB" id="S4YHB3"/>
<reference evidence="2 3" key="1">
    <citation type="journal article" date="2013" name="Sci. Rep.">
        <title>Extraordinary expansion of a Sorangium cellulosum genome from an alkaline milieu.</title>
        <authorList>
            <person name="Han K."/>
            <person name="Li Z.F."/>
            <person name="Peng R."/>
            <person name="Zhu L.P."/>
            <person name="Zhou T."/>
            <person name="Wang L.G."/>
            <person name="Li S.G."/>
            <person name="Zhang X.B."/>
            <person name="Hu W."/>
            <person name="Wu Z.H."/>
            <person name="Qin N."/>
            <person name="Li Y.Z."/>
        </authorList>
    </citation>
    <scope>NUCLEOTIDE SEQUENCE [LARGE SCALE GENOMIC DNA]</scope>
    <source>
        <strain evidence="2 3">So0157-2</strain>
    </source>
</reference>
<dbReference type="HOGENOM" id="CLU_3333132_0_0_7"/>
<dbReference type="EMBL" id="CP003969">
    <property type="protein sequence ID" value="AGP42268.1"/>
    <property type="molecule type" value="Genomic_DNA"/>
</dbReference>
<evidence type="ECO:0000256" key="1">
    <source>
        <dbReference type="SAM" id="MobiDB-lite"/>
    </source>
</evidence>
<proteinExistence type="predicted"/>
<sequence length="38" mass="4140">MIHISIRKIPEESTADAEDRLSVQAPRDLFSSPAEAAS</sequence>
<dbReference type="PATRIC" id="fig|1254432.3.peg.11692"/>
<dbReference type="KEGG" id="scu:SCE1572_51870"/>
<accession>S4YHB3</accession>
<dbReference type="STRING" id="1254432.SCE1572_51870"/>
<gene>
    <name evidence="2" type="ORF">SCE1572_51870</name>
</gene>
<name>S4YHB3_SORCE</name>
<evidence type="ECO:0000313" key="3">
    <source>
        <dbReference type="Proteomes" id="UP000014803"/>
    </source>
</evidence>
<organism evidence="2 3">
    <name type="scientific">Sorangium cellulosum So0157-2</name>
    <dbReference type="NCBI Taxonomy" id="1254432"/>
    <lineage>
        <taxon>Bacteria</taxon>
        <taxon>Pseudomonadati</taxon>
        <taxon>Myxococcota</taxon>
        <taxon>Polyangia</taxon>
        <taxon>Polyangiales</taxon>
        <taxon>Polyangiaceae</taxon>
        <taxon>Sorangium</taxon>
    </lineage>
</organism>
<evidence type="ECO:0000313" key="2">
    <source>
        <dbReference type="EMBL" id="AGP42268.1"/>
    </source>
</evidence>
<feature type="region of interest" description="Disordered" evidence="1">
    <location>
        <begin position="1"/>
        <end position="38"/>
    </location>
</feature>
<protein>
    <submittedName>
        <fullName evidence="2">Uncharacterized protein</fullName>
    </submittedName>
</protein>
<dbReference type="Proteomes" id="UP000014803">
    <property type="component" value="Chromosome"/>
</dbReference>